<dbReference type="InterPro" id="IPR026444">
    <property type="entry name" value="Secre_tail"/>
</dbReference>
<dbReference type="OrthoDB" id="9801383at2"/>
<sequence>DADGDGYAVSTMASCNSPGTGYTQDVLLVSDCDDSNELINPETIWYEDENNDGIADSELSEVGCESPGIGFTYVQPIPFTNNSDIILYPNPTLETIQIDLGKLHKRVAITIINSSKQLVYKEQFENRKVIEIEFSHYSTGFYFIYLSNENGYLTSKKFIKL</sequence>
<name>A0A3R8Q0R4_9FLAO</name>
<comment type="caution">
    <text evidence="3">The sequence shown here is derived from an EMBL/GenBank/DDBJ whole genome shotgun (WGS) entry which is preliminary data.</text>
</comment>
<reference evidence="4" key="2">
    <citation type="submission" date="2018-12" db="EMBL/GenBank/DDBJ databases">
        <title>Maribacter lutimaris sp. nov., isolated from marine sediment.</title>
        <authorList>
            <person name="Kim K.K."/>
        </authorList>
    </citation>
    <scope>NUCLEOTIDE SEQUENCE [LARGE SCALE GENOMIC DNA]</scope>
    <source>
        <strain evidence="4">PoM-212</strain>
    </source>
</reference>
<feature type="non-terminal residue" evidence="3">
    <location>
        <position position="1"/>
    </location>
</feature>
<dbReference type="Gene3D" id="2.60.40.3080">
    <property type="match status" value="1"/>
</dbReference>
<organism evidence="3 4">
    <name type="scientific">Maribacter algicola</name>
    <dbReference type="NCBI Taxonomy" id="2498892"/>
    <lineage>
        <taxon>Bacteria</taxon>
        <taxon>Pseudomonadati</taxon>
        <taxon>Bacteroidota</taxon>
        <taxon>Flavobacteriia</taxon>
        <taxon>Flavobacteriales</taxon>
        <taxon>Flavobacteriaceae</taxon>
        <taxon>Maribacter</taxon>
    </lineage>
</organism>
<gene>
    <name evidence="3" type="ORF">DZC72_17600</name>
</gene>
<proteinExistence type="predicted"/>
<keyword evidence="1" id="KW-0732">Signal</keyword>
<feature type="domain" description="Secretion system C-terminal sorting" evidence="2">
    <location>
        <begin position="87"/>
        <end position="159"/>
    </location>
</feature>
<evidence type="ECO:0000313" key="4">
    <source>
        <dbReference type="Proteomes" id="UP000286990"/>
    </source>
</evidence>
<evidence type="ECO:0000259" key="2">
    <source>
        <dbReference type="Pfam" id="PF18962"/>
    </source>
</evidence>
<dbReference type="Pfam" id="PF18962">
    <property type="entry name" value="Por_Secre_tail"/>
    <property type="match status" value="1"/>
</dbReference>
<dbReference type="EMBL" id="QUSX01000006">
    <property type="protein sequence ID" value="RRQ47413.1"/>
    <property type="molecule type" value="Genomic_DNA"/>
</dbReference>
<protein>
    <submittedName>
        <fullName evidence="3">T9SS C-terminal target domain-containing protein</fullName>
    </submittedName>
</protein>
<dbReference type="NCBIfam" id="TIGR04183">
    <property type="entry name" value="Por_Secre_tail"/>
    <property type="match status" value="1"/>
</dbReference>
<reference evidence="4" key="1">
    <citation type="submission" date="2018-08" db="EMBL/GenBank/DDBJ databases">
        <authorList>
            <person name="Khan S.A."/>
            <person name="J S.E."/>
        </authorList>
    </citation>
    <scope>NUCLEOTIDE SEQUENCE [LARGE SCALE GENOMIC DNA]</scope>
    <source>
        <strain evidence="4">PoM-212</strain>
    </source>
</reference>
<dbReference type="RefSeq" id="WP_133306769.1">
    <property type="nucleotide sequence ID" value="NZ_QUSX01000006.1"/>
</dbReference>
<dbReference type="Proteomes" id="UP000286990">
    <property type="component" value="Unassembled WGS sequence"/>
</dbReference>
<evidence type="ECO:0000313" key="3">
    <source>
        <dbReference type="EMBL" id="RRQ47413.1"/>
    </source>
</evidence>
<accession>A0A3R8Q0R4</accession>
<keyword evidence="4" id="KW-1185">Reference proteome</keyword>
<evidence type="ECO:0000256" key="1">
    <source>
        <dbReference type="ARBA" id="ARBA00022729"/>
    </source>
</evidence>
<dbReference type="AlphaFoldDB" id="A0A3R8Q0R4"/>